<evidence type="ECO:0000313" key="2">
    <source>
        <dbReference type="Proteomes" id="UP000229970"/>
    </source>
</evidence>
<comment type="caution">
    <text evidence="1">The sequence shown here is derived from an EMBL/GenBank/DDBJ whole genome shotgun (WGS) entry which is preliminary data.</text>
</comment>
<dbReference type="EMBL" id="MEIP01000026">
    <property type="protein sequence ID" value="PIT44352.1"/>
    <property type="molecule type" value="Genomic_DNA"/>
</dbReference>
<accession>A0A2N9XCH9</accession>
<name>A0A2N9XCH9_9NEIS</name>
<dbReference type="Proteomes" id="UP000229970">
    <property type="component" value="Unassembled WGS sequence"/>
</dbReference>
<protein>
    <submittedName>
        <fullName evidence="1">Uncharacterized protein</fullName>
    </submittedName>
</protein>
<reference evidence="1 2" key="1">
    <citation type="journal article" date="2017" name="MBio">
        <title>Type VI secretion-mediated competition in the bee gut microbiome.</title>
        <authorList>
            <person name="Steele M.I."/>
            <person name="Kwong W.K."/>
            <person name="Powell J.E."/>
            <person name="Whiteley M."/>
            <person name="Moran N.A."/>
        </authorList>
    </citation>
    <scope>NUCLEOTIDE SEQUENCE [LARGE SCALE GENOMIC DNA]</scope>
    <source>
        <strain evidence="1 2">Ruf1-X</strain>
    </source>
</reference>
<sequence>MLLWVAIFINGYDIEIAAIGMADGALQTVLCLNPDASVYAGTFDMVNRDVKGKVFAGVYGYLFDE</sequence>
<gene>
    <name evidence="1" type="ORF">BHC46_10520</name>
</gene>
<dbReference type="AlphaFoldDB" id="A0A2N9XCH9"/>
<proteinExistence type="predicted"/>
<dbReference type="RefSeq" id="WP_180295979.1">
    <property type="nucleotide sequence ID" value="NZ_MEIP01000026.1"/>
</dbReference>
<evidence type="ECO:0000313" key="1">
    <source>
        <dbReference type="EMBL" id="PIT44352.1"/>
    </source>
</evidence>
<organism evidence="1 2">
    <name type="scientific">Snodgrassella alvi</name>
    <dbReference type="NCBI Taxonomy" id="1196083"/>
    <lineage>
        <taxon>Bacteria</taxon>
        <taxon>Pseudomonadati</taxon>
        <taxon>Pseudomonadota</taxon>
        <taxon>Betaproteobacteria</taxon>
        <taxon>Neisseriales</taxon>
        <taxon>Neisseriaceae</taxon>
        <taxon>Snodgrassella</taxon>
    </lineage>
</organism>